<evidence type="ECO:0000256" key="6">
    <source>
        <dbReference type="RuleBase" id="RU004166"/>
    </source>
</evidence>
<proteinExistence type="inferred from homology"/>
<dbReference type="InterPro" id="IPR015878">
    <property type="entry name" value="Ado_hCys_hydrolase_NAD-bd"/>
</dbReference>
<dbReference type="PANTHER" id="PTHR23420">
    <property type="entry name" value="ADENOSYLHOMOCYSTEINASE"/>
    <property type="match status" value="1"/>
</dbReference>
<dbReference type="SMART" id="SM00996">
    <property type="entry name" value="AdoHcyase"/>
    <property type="match status" value="1"/>
</dbReference>
<dbReference type="SMART" id="SM00997">
    <property type="entry name" value="AdoHcyase_NAD"/>
    <property type="match status" value="1"/>
</dbReference>
<dbReference type="PANTHER" id="PTHR23420:SF0">
    <property type="entry name" value="ADENOSYLHOMOCYSTEINASE"/>
    <property type="match status" value="1"/>
</dbReference>
<protein>
    <recommendedName>
        <fullName evidence="4">Adenosylhomocysteinase</fullName>
        <ecNumber evidence="4">3.13.2.1</ecNumber>
    </recommendedName>
</protein>
<evidence type="ECO:0000256" key="1">
    <source>
        <dbReference type="ARBA" id="ARBA00007122"/>
    </source>
</evidence>
<dbReference type="EMBL" id="MSDW01000001">
    <property type="protein sequence ID" value="OKY79176.1"/>
    <property type="molecule type" value="Genomic_DNA"/>
</dbReference>
<keyword evidence="2" id="KW-0554">One-carbon metabolism</keyword>
<name>A0A1Q6DXT5_METT1</name>
<feature type="binding site" evidence="5">
    <location>
        <position position="227"/>
    </location>
    <ligand>
        <name>NAD(+)</name>
        <dbReference type="ChEBI" id="CHEBI:57540"/>
    </ligand>
</feature>
<dbReference type="NCBIfam" id="NF004005">
    <property type="entry name" value="PRK05476.2-3"/>
    <property type="match status" value="1"/>
</dbReference>
<dbReference type="GO" id="GO:0033353">
    <property type="term" value="P:S-adenosylmethionine cycle"/>
    <property type="evidence" value="ECO:0007669"/>
    <property type="project" value="TreeGrafter"/>
</dbReference>
<comment type="similarity">
    <text evidence="1 6">Belongs to the adenosylhomocysteinase family.</text>
</comment>
<feature type="binding site" evidence="5">
    <location>
        <position position="330"/>
    </location>
    <ligand>
        <name>NAD(+)</name>
        <dbReference type="ChEBI" id="CHEBI:57540"/>
    </ligand>
</feature>
<dbReference type="InParanoid" id="A0A1Q6DXT5"/>
<dbReference type="Gene3D" id="3.40.50.720">
    <property type="entry name" value="NAD(P)-binding Rossmann-like Domain"/>
    <property type="match status" value="1"/>
</dbReference>
<evidence type="ECO:0000259" key="7">
    <source>
        <dbReference type="SMART" id="SM00997"/>
    </source>
</evidence>
<dbReference type="STRING" id="1903181.BTN85_1683"/>
<gene>
    <name evidence="8" type="ORF">BTN85_1683</name>
</gene>
<dbReference type="SUPFAM" id="SSF52283">
    <property type="entry name" value="Formate/glycerate dehydrogenase catalytic domain-like"/>
    <property type="match status" value="1"/>
</dbReference>
<dbReference type="Proteomes" id="UP000185744">
    <property type="component" value="Unassembled WGS sequence"/>
</dbReference>
<evidence type="ECO:0000256" key="5">
    <source>
        <dbReference type="PIRSR" id="PIRSR001109-2"/>
    </source>
</evidence>
<dbReference type="SUPFAM" id="SSF51735">
    <property type="entry name" value="NAD(P)-binding Rossmann-fold domains"/>
    <property type="match status" value="1"/>
</dbReference>
<feature type="binding site" evidence="5">
    <location>
        <begin position="283"/>
        <end position="285"/>
    </location>
    <ligand>
        <name>NAD(+)</name>
        <dbReference type="ChEBI" id="CHEBI:57540"/>
    </ligand>
</feature>
<dbReference type="GO" id="GO:0006730">
    <property type="term" value="P:one-carbon metabolic process"/>
    <property type="evidence" value="ECO:0007669"/>
    <property type="project" value="UniProtKB-UniRule"/>
</dbReference>
<dbReference type="InterPro" id="IPR042172">
    <property type="entry name" value="Adenosylhomocyst_ase-like_sf"/>
</dbReference>
<keyword evidence="9" id="KW-1185">Reference proteome</keyword>
<dbReference type="Gene3D" id="3.40.50.1480">
    <property type="entry name" value="Adenosylhomocysteinase-like"/>
    <property type="match status" value="1"/>
</dbReference>
<feature type="binding site" evidence="5">
    <location>
        <begin position="206"/>
        <end position="211"/>
    </location>
    <ligand>
        <name>NAD(+)</name>
        <dbReference type="ChEBI" id="CHEBI:57540"/>
    </ligand>
</feature>
<keyword evidence="8" id="KW-0378">Hydrolase</keyword>
<reference evidence="8" key="1">
    <citation type="submission" date="2016-12" db="EMBL/GenBank/DDBJ databases">
        <title>Discovery of methanogenic haloarchaea.</title>
        <authorList>
            <person name="Sorokin D.Y."/>
            <person name="Makarova K.S."/>
            <person name="Abbas B."/>
            <person name="Ferrer M."/>
            <person name="Golyshin P.N."/>
        </authorList>
    </citation>
    <scope>NUCLEOTIDE SEQUENCE [LARGE SCALE GENOMIC DNA]</scope>
    <source>
        <strain evidence="8">HMET1</strain>
    </source>
</reference>
<sequence>MNKGREKIEWVKRNMPVLSEIKERFKEKKPLEGHKIGMALHVEPKTANLVETLRDGGAEIAITGCNPLSTQDDVSKYLDNEKGIRSYAKRGVNTEEYYEAIDNVLDFHPDITIDDGADLVFRLHSERPNQIDEIIGGSEETTTGVKRLESMESDNALKYPIIAVNDTPMKRHFDNVHGTGESTLSAIMATTNLQISGKNIVVAGYGYCSSGVAKKAKALGARVTVTEVKPRKALEAVMDGYEVKKMEKAIQKADIVVTATGNKNVIGREELKKINNGAVLANSGHFNVEIDLEAAEDLANNVKEIREGIKKYELSDDRNFYVLAEGRLVNLAAPLGFGHPIEVMDLSFSIQALSVQHLAKNPELQPGVKKVPQKIDEKVAEIKLKTMDIEIDELTSEQKDYLTSWKSGT</sequence>
<dbReference type="PIRSF" id="PIRSF001109">
    <property type="entry name" value="Ad_hcy_hydrolase"/>
    <property type="match status" value="1"/>
</dbReference>
<evidence type="ECO:0000256" key="2">
    <source>
        <dbReference type="ARBA" id="ARBA00022563"/>
    </source>
</evidence>
<dbReference type="InterPro" id="IPR036291">
    <property type="entry name" value="NAD(P)-bd_dom_sf"/>
</dbReference>
<keyword evidence="3 5" id="KW-0520">NAD</keyword>
<dbReference type="EC" id="3.13.2.1" evidence="4"/>
<feature type="domain" description="S-adenosyl-L-homocysteine hydrolase NAD binding" evidence="7">
    <location>
        <begin position="175"/>
        <end position="336"/>
    </location>
</feature>
<evidence type="ECO:0000256" key="3">
    <source>
        <dbReference type="ARBA" id="ARBA00023027"/>
    </source>
</evidence>
<dbReference type="CDD" id="cd00401">
    <property type="entry name" value="SAHH"/>
    <property type="match status" value="1"/>
</dbReference>
<dbReference type="FunCoup" id="A0A1Q6DXT5">
    <property type="interactions" value="110"/>
</dbReference>
<comment type="cofactor">
    <cofactor evidence="5">
        <name>NAD(+)</name>
        <dbReference type="ChEBI" id="CHEBI:57540"/>
    </cofactor>
    <text evidence="5">Binds 1 NAD(+) per subunit.</text>
</comment>
<dbReference type="Pfam" id="PF05221">
    <property type="entry name" value="AdoHcyase"/>
    <property type="match status" value="2"/>
</dbReference>
<dbReference type="GO" id="GO:0004013">
    <property type="term" value="F:adenosylhomocysteinase activity"/>
    <property type="evidence" value="ECO:0007669"/>
    <property type="project" value="UniProtKB-UniRule"/>
</dbReference>
<evidence type="ECO:0000256" key="4">
    <source>
        <dbReference type="NCBIfam" id="TIGR00936"/>
    </source>
</evidence>
<accession>A0A1Q6DXT5</accession>
<dbReference type="GO" id="GO:0005829">
    <property type="term" value="C:cytosol"/>
    <property type="evidence" value="ECO:0007669"/>
    <property type="project" value="TreeGrafter"/>
</dbReference>
<feature type="binding site" evidence="5">
    <location>
        <position position="339"/>
    </location>
    <ligand>
        <name>NAD(+)</name>
        <dbReference type="ChEBI" id="CHEBI:57540"/>
    </ligand>
</feature>
<dbReference type="Pfam" id="PF00670">
    <property type="entry name" value="AdoHcyase_NAD"/>
    <property type="match status" value="1"/>
</dbReference>
<dbReference type="InterPro" id="IPR000043">
    <property type="entry name" value="Adenosylhomocysteinase-like"/>
</dbReference>
<feature type="binding site" evidence="5">
    <location>
        <begin position="141"/>
        <end position="143"/>
    </location>
    <ligand>
        <name>NAD(+)</name>
        <dbReference type="ChEBI" id="CHEBI:57540"/>
    </ligand>
</feature>
<evidence type="ECO:0000313" key="9">
    <source>
        <dbReference type="Proteomes" id="UP000185744"/>
    </source>
</evidence>
<comment type="caution">
    <text evidence="8">The sequence shown here is derived from an EMBL/GenBank/DDBJ whole genome shotgun (WGS) entry which is preliminary data.</text>
</comment>
<dbReference type="AlphaFoldDB" id="A0A1Q6DXT5"/>
<evidence type="ECO:0000313" key="8">
    <source>
        <dbReference type="EMBL" id="OKY79176.1"/>
    </source>
</evidence>
<organism evidence="8 9">
    <name type="scientific">Methanohalarchaeum thermophilum</name>
    <dbReference type="NCBI Taxonomy" id="1903181"/>
    <lineage>
        <taxon>Archaea</taxon>
        <taxon>Methanobacteriati</taxon>
        <taxon>Methanobacteriota</taxon>
        <taxon>Methanonatronarchaeia</taxon>
        <taxon>Methanonatronarchaeales</taxon>
        <taxon>Methanonatronarchaeaceae</taxon>
        <taxon>Candidatus Methanohalarchaeum</taxon>
    </lineage>
</organism>
<dbReference type="NCBIfam" id="TIGR00936">
    <property type="entry name" value="ahcY"/>
    <property type="match status" value="1"/>
</dbReference>